<feature type="non-terminal residue" evidence="1">
    <location>
        <position position="74"/>
    </location>
</feature>
<proteinExistence type="predicted"/>
<organism evidence="1 2">
    <name type="scientific">Pseudoroseomonas cervicalis ATCC 49957</name>
    <dbReference type="NCBI Taxonomy" id="525371"/>
    <lineage>
        <taxon>Bacteria</taxon>
        <taxon>Pseudomonadati</taxon>
        <taxon>Pseudomonadota</taxon>
        <taxon>Alphaproteobacteria</taxon>
        <taxon>Acetobacterales</taxon>
        <taxon>Roseomonadaceae</taxon>
        <taxon>Roseomonas</taxon>
    </lineage>
</organism>
<dbReference type="EMBL" id="ADVL01000608">
    <property type="protein sequence ID" value="EFH10921.1"/>
    <property type="molecule type" value="Genomic_DNA"/>
</dbReference>
<evidence type="ECO:0000313" key="2">
    <source>
        <dbReference type="Proteomes" id="UP000005324"/>
    </source>
</evidence>
<keyword evidence="2" id="KW-1185">Reference proteome</keyword>
<name>D5RP47_9PROT</name>
<sequence>MSAALHPPPRPAPDLAALLGTVLTVEREARRMPDAGALAFLVVNDTRQVVAYDMAVLLRGGGRRWRVAAISGLV</sequence>
<dbReference type="AlphaFoldDB" id="D5RP47"/>
<dbReference type="HOGENOM" id="CLU_2693838_0_0_5"/>
<accession>D5RP47</accession>
<evidence type="ECO:0000313" key="1">
    <source>
        <dbReference type="EMBL" id="EFH10921.1"/>
    </source>
</evidence>
<gene>
    <name evidence="1" type="ORF">HMPREF0731_2858</name>
</gene>
<dbReference type="Proteomes" id="UP000005324">
    <property type="component" value="Unassembled WGS sequence"/>
</dbReference>
<reference evidence="1 2" key="1">
    <citation type="submission" date="2010-04" db="EMBL/GenBank/DDBJ databases">
        <authorList>
            <person name="Qin X."/>
            <person name="Bachman B."/>
            <person name="Battles P."/>
            <person name="Bell A."/>
            <person name="Bess C."/>
            <person name="Bickham C."/>
            <person name="Chaboub L."/>
            <person name="Chen D."/>
            <person name="Coyle M."/>
            <person name="Deiros D.R."/>
            <person name="Dinh H."/>
            <person name="Forbes L."/>
            <person name="Fowler G."/>
            <person name="Francisco L."/>
            <person name="Fu Q."/>
            <person name="Gubbala S."/>
            <person name="Hale W."/>
            <person name="Han Y."/>
            <person name="Hemphill L."/>
            <person name="Highlander S.K."/>
            <person name="Hirani K."/>
            <person name="Hogues M."/>
            <person name="Jackson L."/>
            <person name="Jakkamsetti A."/>
            <person name="Javaid M."/>
            <person name="Jiang H."/>
            <person name="Korchina V."/>
            <person name="Kovar C."/>
            <person name="Lara F."/>
            <person name="Lee S."/>
            <person name="Mata R."/>
            <person name="Mathew T."/>
            <person name="Moen C."/>
            <person name="Morales K."/>
            <person name="Munidasa M."/>
            <person name="Nazareth L."/>
            <person name="Ngo R."/>
            <person name="Nguyen L."/>
            <person name="Okwuonu G."/>
            <person name="Ongeri F."/>
            <person name="Patil S."/>
            <person name="Petrosino J."/>
            <person name="Pham C."/>
            <person name="Pham P."/>
            <person name="Pu L.-L."/>
            <person name="Puazo M."/>
            <person name="Raj R."/>
            <person name="Reid J."/>
            <person name="Rouhana J."/>
            <person name="Saada N."/>
            <person name="Shang Y."/>
            <person name="Simmons D."/>
            <person name="Thornton R."/>
            <person name="Warren J."/>
            <person name="Weissenberger G."/>
            <person name="Zhang J."/>
            <person name="Zhang L."/>
            <person name="Zhou C."/>
            <person name="Zhu D."/>
            <person name="Muzny D."/>
            <person name="Worley K."/>
            <person name="Gibbs R."/>
        </authorList>
    </citation>
    <scope>NUCLEOTIDE SEQUENCE [LARGE SCALE GENOMIC DNA]</scope>
    <source>
        <strain evidence="1 2">ATCC 49957</strain>
    </source>
</reference>
<comment type="caution">
    <text evidence="1">The sequence shown here is derived from an EMBL/GenBank/DDBJ whole genome shotgun (WGS) entry which is preliminary data.</text>
</comment>
<dbReference type="RefSeq" id="WP_007006586.1">
    <property type="nucleotide sequence ID" value="NZ_GG771194.1"/>
</dbReference>
<protein>
    <submittedName>
        <fullName evidence="1">Uncharacterized protein</fullName>
    </submittedName>
</protein>